<dbReference type="GO" id="GO:0005524">
    <property type="term" value="F:ATP binding"/>
    <property type="evidence" value="ECO:0007669"/>
    <property type="project" value="InterPro"/>
</dbReference>
<comment type="caution">
    <text evidence="6">The sequence shown here is derived from an EMBL/GenBank/DDBJ whole genome shotgun (WGS) entry which is preliminary data.</text>
</comment>
<dbReference type="GO" id="GO:0016787">
    <property type="term" value="F:hydrolase activity"/>
    <property type="evidence" value="ECO:0007669"/>
    <property type="project" value="UniProtKB-KW"/>
</dbReference>
<dbReference type="SUPFAM" id="SSF52540">
    <property type="entry name" value="P-loop containing nucleoside triphosphate hydrolases"/>
    <property type="match status" value="2"/>
</dbReference>
<dbReference type="InterPro" id="IPR027417">
    <property type="entry name" value="P-loop_NTPase"/>
</dbReference>
<evidence type="ECO:0000259" key="5">
    <source>
        <dbReference type="PROSITE" id="PS51194"/>
    </source>
</evidence>
<dbReference type="InterPro" id="IPR001650">
    <property type="entry name" value="Helicase_C-like"/>
</dbReference>
<keyword evidence="1" id="KW-0378">Hydrolase</keyword>
<dbReference type="RefSeq" id="WP_188509340.1">
    <property type="nucleotide sequence ID" value="NZ_BMGB01000001.1"/>
</dbReference>
<dbReference type="InterPro" id="IPR007527">
    <property type="entry name" value="Znf_SWIM"/>
</dbReference>
<dbReference type="InterPro" id="IPR049730">
    <property type="entry name" value="SNF2/RAD54-like_C"/>
</dbReference>
<dbReference type="SMART" id="SM00490">
    <property type="entry name" value="HELICc"/>
    <property type="match status" value="1"/>
</dbReference>
<sequence>MSSDAAPLVDVRDLVRLVGQGAFQRGREYARDGAVSEIDWDEESGLLSSTVRGSLENPYRCHVELAPARDGYHRPVSGNCSCAVGSNCKHVAATLLECNTVHLREPITSIAGVSRGSDLAKKPEPIAAAVSDWKTALGSLIEPSVASALGLISTETPLALQFELREQTPRSRDRWRGPTATTATSREEGVQYRLGVRPAILSAAGNWVRGNVTWNSLGFQTNRLTLNSEHQRWFAQFAALYRATTRDVYTGQDTDWIYLDEFHSDLLWRLVADARRIGVEFIGSKKDAAVRVGAVAEVRLDVARTDDAALALSPVLTIDGSPLPVSAAGALADHGVYTTEFGPTVITLAPTATPLSPEQRALLGRESGVVIPSGDVDEFLTNYYPSLRRSIDISSTDDSVDLPQLVPPTLVLAVSFGRKQSLKTKWTWENAGDAAIEAAITIRVVDVLDELPVATTLQGLAAAEFSTQVLPLLQKIDGVRVEITGKQPDYRELTEVPTLVVTTVETEQRDWFDLGVLVSIDGRKVPFGPLFTALTKGQKKLLLVDNSYLSLQQPVFEELKRLIDEASALAEWETDAPKISRYQASLWAEFEDLADETQQAVSWRATAAGLMAADGVESTPLPAGVNASLRPYQQEGFDWLAFLWRHGLGGVLADDMGLGKTLQTLALIQYAKEHTVAEPVEGTLRQAQRPFLVVAPTSVVGNWVAEAERFTPGLVVRGITATNVKSRVPLAKQTEGADVIVTSYALFRLDFAAYQAESWGGLVLDEAQFVKNPASKAHEAALDLAAPFKLAITGTPMENSLMDLWSLFQIVAPGLFPSWRRFTEDYIKPITSGAANESERAAQLLAQLRRRIRPLMMRRTKDLVAKELPAKQEQVLRIDLSPRHKTLYDTFLQRERQKLLGLIEDMDKNRFIVFRSLTLLRMLSLDASLVDEIYSDIPSSKLDVLFEQLEDVIAENHRALVFSQFTSFLKKAAGRLDAQGIAYEYLDGATLKRADVIKRFKQGDAPVFLISLKAGGFGLNLTEADYVFMLDPWWNPATEAQAIDRTHRIGQTKNVMVYRMVANGTIEEKVMALKDQKSRLFDAVMDDDAVFSAALTADDIRGLLEG</sequence>
<keyword evidence="2" id="KW-0863">Zinc-finger</keyword>
<dbReference type="PROSITE" id="PS51194">
    <property type="entry name" value="HELICASE_CTER"/>
    <property type="match status" value="1"/>
</dbReference>
<evidence type="ECO:0000256" key="1">
    <source>
        <dbReference type="ARBA" id="ARBA00022801"/>
    </source>
</evidence>
<dbReference type="PROSITE" id="PS50966">
    <property type="entry name" value="ZF_SWIM"/>
    <property type="match status" value="1"/>
</dbReference>
<dbReference type="InterPro" id="IPR038718">
    <property type="entry name" value="SNF2-like_sf"/>
</dbReference>
<dbReference type="EMBL" id="BMGB01000001">
    <property type="protein sequence ID" value="GGA95483.1"/>
    <property type="molecule type" value="Genomic_DNA"/>
</dbReference>
<dbReference type="SMART" id="SM00487">
    <property type="entry name" value="DEXDc"/>
    <property type="match status" value="1"/>
</dbReference>
<dbReference type="Pfam" id="PF00176">
    <property type="entry name" value="SNF2-rel_dom"/>
    <property type="match status" value="1"/>
</dbReference>
<keyword evidence="6" id="KW-0067">ATP-binding</keyword>
<keyword evidence="6" id="KW-0347">Helicase</keyword>
<reference evidence="6" key="2">
    <citation type="submission" date="2020-09" db="EMBL/GenBank/DDBJ databases">
        <authorList>
            <person name="Sun Q."/>
            <person name="Zhou Y."/>
        </authorList>
    </citation>
    <scope>NUCLEOTIDE SEQUENCE</scope>
    <source>
        <strain evidence="6">CGMCC 1.12813</strain>
    </source>
</reference>
<evidence type="ECO:0000256" key="2">
    <source>
        <dbReference type="PROSITE-ProRule" id="PRU00325"/>
    </source>
</evidence>
<dbReference type="PANTHER" id="PTHR10799">
    <property type="entry name" value="SNF2/RAD54 HELICASE FAMILY"/>
    <property type="match status" value="1"/>
</dbReference>
<dbReference type="CDD" id="cd18793">
    <property type="entry name" value="SF2_C_SNF"/>
    <property type="match status" value="1"/>
</dbReference>
<dbReference type="CDD" id="cd18012">
    <property type="entry name" value="DEXQc_arch_SWI2_SNF2"/>
    <property type="match status" value="1"/>
</dbReference>
<name>A0A916SDY7_9MICO</name>
<keyword evidence="6" id="KW-0547">Nucleotide-binding</keyword>
<proteinExistence type="predicted"/>
<dbReference type="InterPro" id="IPR014001">
    <property type="entry name" value="Helicase_ATP-bd"/>
</dbReference>
<evidence type="ECO:0000259" key="4">
    <source>
        <dbReference type="PROSITE" id="PS51192"/>
    </source>
</evidence>
<dbReference type="GO" id="GO:0004386">
    <property type="term" value="F:helicase activity"/>
    <property type="evidence" value="ECO:0007669"/>
    <property type="project" value="UniProtKB-KW"/>
</dbReference>
<reference evidence="6" key="1">
    <citation type="journal article" date="2014" name="Int. J. Syst. Evol. Microbiol.">
        <title>Complete genome sequence of Corynebacterium casei LMG S-19264T (=DSM 44701T), isolated from a smear-ripened cheese.</title>
        <authorList>
            <consortium name="US DOE Joint Genome Institute (JGI-PGF)"/>
            <person name="Walter F."/>
            <person name="Albersmeier A."/>
            <person name="Kalinowski J."/>
            <person name="Ruckert C."/>
        </authorList>
    </citation>
    <scope>NUCLEOTIDE SEQUENCE</scope>
    <source>
        <strain evidence="6">CGMCC 1.12813</strain>
    </source>
</reference>
<dbReference type="Pfam" id="PF00271">
    <property type="entry name" value="Helicase_C"/>
    <property type="match status" value="1"/>
</dbReference>
<dbReference type="AlphaFoldDB" id="A0A916SDY7"/>
<keyword evidence="2" id="KW-0479">Metal-binding</keyword>
<dbReference type="Gene3D" id="3.40.50.300">
    <property type="entry name" value="P-loop containing nucleotide triphosphate hydrolases"/>
    <property type="match status" value="1"/>
</dbReference>
<dbReference type="Gene3D" id="3.40.50.10810">
    <property type="entry name" value="Tandem AAA-ATPase domain"/>
    <property type="match status" value="1"/>
</dbReference>
<gene>
    <name evidence="6" type="ORF">GCM10010979_07380</name>
</gene>
<feature type="domain" description="SWIM-type" evidence="3">
    <location>
        <begin position="59"/>
        <end position="99"/>
    </location>
</feature>
<feature type="domain" description="Helicase ATP-binding" evidence="4">
    <location>
        <begin position="641"/>
        <end position="814"/>
    </location>
</feature>
<dbReference type="InterPro" id="IPR000330">
    <property type="entry name" value="SNF2_N"/>
</dbReference>
<protein>
    <submittedName>
        <fullName evidence="6">DNA helicase</fullName>
    </submittedName>
</protein>
<feature type="domain" description="Helicase C-terminal" evidence="5">
    <location>
        <begin position="945"/>
        <end position="1106"/>
    </location>
</feature>
<accession>A0A916SDY7</accession>
<dbReference type="GO" id="GO:0008270">
    <property type="term" value="F:zinc ion binding"/>
    <property type="evidence" value="ECO:0007669"/>
    <property type="project" value="UniProtKB-KW"/>
</dbReference>
<organism evidence="6 7">
    <name type="scientific">Conyzicola nivalis</name>
    <dbReference type="NCBI Taxonomy" id="1477021"/>
    <lineage>
        <taxon>Bacteria</taxon>
        <taxon>Bacillati</taxon>
        <taxon>Actinomycetota</taxon>
        <taxon>Actinomycetes</taxon>
        <taxon>Micrococcales</taxon>
        <taxon>Microbacteriaceae</taxon>
        <taxon>Conyzicola</taxon>
    </lineage>
</organism>
<keyword evidence="7" id="KW-1185">Reference proteome</keyword>
<evidence type="ECO:0000259" key="3">
    <source>
        <dbReference type="PROSITE" id="PS50966"/>
    </source>
</evidence>
<keyword evidence="2" id="KW-0862">Zinc</keyword>
<dbReference type="Proteomes" id="UP000606922">
    <property type="component" value="Unassembled WGS sequence"/>
</dbReference>
<dbReference type="PROSITE" id="PS51192">
    <property type="entry name" value="HELICASE_ATP_BIND_1"/>
    <property type="match status" value="1"/>
</dbReference>
<evidence type="ECO:0000313" key="7">
    <source>
        <dbReference type="Proteomes" id="UP000606922"/>
    </source>
</evidence>
<evidence type="ECO:0000313" key="6">
    <source>
        <dbReference type="EMBL" id="GGA95483.1"/>
    </source>
</evidence>